<dbReference type="PANTHER" id="PTHR24421:SF63">
    <property type="entry name" value="SENSOR HISTIDINE KINASE DESK"/>
    <property type="match status" value="1"/>
</dbReference>
<dbReference type="AlphaFoldDB" id="A0A3E0HCL7"/>
<dbReference type="GO" id="GO:0016020">
    <property type="term" value="C:membrane"/>
    <property type="evidence" value="ECO:0007669"/>
    <property type="project" value="InterPro"/>
</dbReference>
<reference evidence="7 8" key="1">
    <citation type="submission" date="2018-08" db="EMBL/GenBank/DDBJ databases">
        <title>Genomic Encyclopedia of Archaeal and Bacterial Type Strains, Phase II (KMG-II): from individual species to whole genera.</title>
        <authorList>
            <person name="Goeker M."/>
        </authorList>
    </citation>
    <scope>NUCLEOTIDE SEQUENCE [LARGE SCALE GENOMIC DNA]</scope>
    <source>
        <strain evidence="7 8">DSM 45791</strain>
    </source>
</reference>
<keyword evidence="2 7" id="KW-0418">Kinase</keyword>
<sequence>MSDQIIRESQRAWGFSAGFFTLFMLPEFLAQFRADRPMWVTVLAVAGMVGYAVGYVLLPPLVWRRSAMLQIACGVAYMGLAAALSPVATPYIFIWAFALCAVVVPGWWLVAVDGVAFVALVIVLTGDYSGLMIILASVTVLCRSVAHMVHVNRDLRLARDRVAALAVADERGRVARDLHDVLGHSLTTVTVKAGLTRRMLESGVSIDRALAEMRDVERLSQQALADITATVSGDRAASLAAELVGAKEALRSAGIDADFPLAVDDVEPAYQEAFAFALREGVTNVLRHSAGATRCEVRLGDSWLEVRDDGDPGPAAANPSRASGGGTGLTGLSERLGGIGARLEAGPLPSQGFRLRVEVSA</sequence>
<evidence type="ECO:0000256" key="5">
    <source>
        <dbReference type="SAM" id="Phobius"/>
    </source>
</evidence>
<dbReference type="PANTHER" id="PTHR24421">
    <property type="entry name" value="NITRATE/NITRITE SENSOR PROTEIN NARX-RELATED"/>
    <property type="match status" value="1"/>
</dbReference>
<dbReference type="Gene3D" id="3.30.565.10">
    <property type="entry name" value="Histidine kinase-like ATPase, C-terminal domain"/>
    <property type="match status" value="1"/>
</dbReference>
<dbReference type="RefSeq" id="WP_116177410.1">
    <property type="nucleotide sequence ID" value="NZ_CP144375.1"/>
</dbReference>
<dbReference type="SUPFAM" id="SSF55874">
    <property type="entry name" value="ATPase domain of HSP90 chaperone/DNA topoisomerase II/histidine kinase"/>
    <property type="match status" value="1"/>
</dbReference>
<keyword evidence="8" id="KW-1185">Reference proteome</keyword>
<gene>
    <name evidence="7" type="ORF">BCF44_11081</name>
</gene>
<evidence type="ECO:0000256" key="1">
    <source>
        <dbReference type="ARBA" id="ARBA00022679"/>
    </source>
</evidence>
<evidence type="ECO:0000256" key="2">
    <source>
        <dbReference type="ARBA" id="ARBA00022777"/>
    </source>
</evidence>
<comment type="caution">
    <text evidence="7">The sequence shown here is derived from an EMBL/GenBank/DDBJ whole genome shotgun (WGS) entry which is preliminary data.</text>
</comment>
<evidence type="ECO:0000259" key="6">
    <source>
        <dbReference type="Pfam" id="PF07730"/>
    </source>
</evidence>
<dbReference type="OrthoDB" id="5241784at2"/>
<dbReference type="InterPro" id="IPR036890">
    <property type="entry name" value="HATPase_C_sf"/>
</dbReference>
<keyword evidence="3" id="KW-0902">Two-component regulatory system</keyword>
<feature type="domain" description="Signal transduction histidine kinase subgroup 3 dimerisation and phosphoacceptor" evidence="6">
    <location>
        <begin position="170"/>
        <end position="233"/>
    </location>
</feature>
<dbReference type="InterPro" id="IPR011712">
    <property type="entry name" value="Sig_transdc_His_kin_sub3_dim/P"/>
</dbReference>
<keyword evidence="5" id="KW-0812">Transmembrane</keyword>
<keyword evidence="5" id="KW-1133">Transmembrane helix</keyword>
<feature type="region of interest" description="Disordered" evidence="4">
    <location>
        <begin position="306"/>
        <end position="332"/>
    </location>
</feature>
<feature type="transmembrane region" description="Helical" evidence="5">
    <location>
        <begin position="38"/>
        <end position="58"/>
    </location>
</feature>
<dbReference type="EMBL" id="QUNO01000010">
    <property type="protein sequence ID" value="REH42585.1"/>
    <property type="molecule type" value="Genomic_DNA"/>
</dbReference>
<feature type="transmembrane region" description="Helical" evidence="5">
    <location>
        <begin position="67"/>
        <end position="85"/>
    </location>
</feature>
<feature type="transmembrane region" description="Helical" evidence="5">
    <location>
        <begin position="12"/>
        <end position="32"/>
    </location>
</feature>
<dbReference type="Pfam" id="PF07730">
    <property type="entry name" value="HisKA_3"/>
    <property type="match status" value="1"/>
</dbReference>
<evidence type="ECO:0000313" key="8">
    <source>
        <dbReference type="Proteomes" id="UP000256269"/>
    </source>
</evidence>
<feature type="transmembrane region" description="Helical" evidence="5">
    <location>
        <begin position="91"/>
        <end position="110"/>
    </location>
</feature>
<name>A0A3E0HCL7_9PSEU</name>
<dbReference type="InterPro" id="IPR050482">
    <property type="entry name" value="Sensor_HK_TwoCompSys"/>
</dbReference>
<dbReference type="Proteomes" id="UP000256269">
    <property type="component" value="Unassembled WGS sequence"/>
</dbReference>
<accession>A0A3E0HCL7</accession>
<evidence type="ECO:0000313" key="7">
    <source>
        <dbReference type="EMBL" id="REH42585.1"/>
    </source>
</evidence>
<keyword evidence="1" id="KW-0808">Transferase</keyword>
<feature type="transmembrane region" description="Helical" evidence="5">
    <location>
        <begin position="117"/>
        <end position="141"/>
    </location>
</feature>
<organism evidence="7 8">
    <name type="scientific">Kutzneria buriramensis</name>
    <dbReference type="NCBI Taxonomy" id="1045776"/>
    <lineage>
        <taxon>Bacteria</taxon>
        <taxon>Bacillati</taxon>
        <taxon>Actinomycetota</taxon>
        <taxon>Actinomycetes</taxon>
        <taxon>Pseudonocardiales</taxon>
        <taxon>Pseudonocardiaceae</taxon>
        <taxon>Kutzneria</taxon>
    </lineage>
</organism>
<protein>
    <submittedName>
        <fullName evidence="7">Two-component system sensor histidine kinase DesK</fullName>
    </submittedName>
</protein>
<dbReference type="Gene3D" id="1.20.5.1930">
    <property type="match status" value="1"/>
</dbReference>
<dbReference type="GO" id="GO:0000155">
    <property type="term" value="F:phosphorelay sensor kinase activity"/>
    <property type="evidence" value="ECO:0007669"/>
    <property type="project" value="InterPro"/>
</dbReference>
<evidence type="ECO:0000256" key="3">
    <source>
        <dbReference type="ARBA" id="ARBA00023012"/>
    </source>
</evidence>
<dbReference type="GO" id="GO:0046983">
    <property type="term" value="F:protein dimerization activity"/>
    <property type="evidence" value="ECO:0007669"/>
    <property type="project" value="InterPro"/>
</dbReference>
<keyword evidence="5" id="KW-0472">Membrane</keyword>
<evidence type="ECO:0000256" key="4">
    <source>
        <dbReference type="SAM" id="MobiDB-lite"/>
    </source>
</evidence>
<proteinExistence type="predicted"/>